<comment type="subcellular location">
    <subcellularLocation>
        <location evidence="1">Membrane</location>
    </subcellularLocation>
</comment>
<keyword evidence="2" id="KW-0813">Transport</keyword>
<evidence type="ECO:0000256" key="7">
    <source>
        <dbReference type="SAM" id="Phobius"/>
    </source>
</evidence>
<feature type="signal peptide" evidence="8">
    <location>
        <begin position="1"/>
        <end position="26"/>
    </location>
</feature>
<dbReference type="SUPFAM" id="SSF49344">
    <property type="entry name" value="CBD9-like"/>
    <property type="match status" value="1"/>
</dbReference>
<keyword evidence="3 7" id="KW-0812">Transmembrane</keyword>
<evidence type="ECO:0000313" key="10">
    <source>
        <dbReference type="EMBL" id="KAF2494150.1"/>
    </source>
</evidence>
<dbReference type="AlphaFoldDB" id="A0A6A6QQ47"/>
<feature type="chain" id="PRO_5025588098" evidence="8">
    <location>
        <begin position="27"/>
        <end position="456"/>
    </location>
</feature>
<evidence type="ECO:0000256" key="5">
    <source>
        <dbReference type="ARBA" id="ARBA00022989"/>
    </source>
</evidence>
<evidence type="ECO:0000256" key="8">
    <source>
        <dbReference type="SAM" id="SignalP"/>
    </source>
</evidence>
<reference evidence="10" key="1">
    <citation type="journal article" date="2020" name="Stud. Mycol.">
        <title>101 Dothideomycetes genomes: a test case for predicting lifestyles and emergence of pathogens.</title>
        <authorList>
            <person name="Haridas S."/>
            <person name="Albert R."/>
            <person name="Binder M."/>
            <person name="Bloem J."/>
            <person name="Labutti K."/>
            <person name="Salamov A."/>
            <person name="Andreopoulos B."/>
            <person name="Baker S."/>
            <person name="Barry K."/>
            <person name="Bills G."/>
            <person name="Bluhm B."/>
            <person name="Cannon C."/>
            <person name="Castanera R."/>
            <person name="Culley D."/>
            <person name="Daum C."/>
            <person name="Ezra D."/>
            <person name="Gonzalez J."/>
            <person name="Henrissat B."/>
            <person name="Kuo A."/>
            <person name="Liang C."/>
            <person name="Lipzen A."/>
            <person name="Lutzoni F."/>
            <person name="Magnuson J."/>
            <person name="Mondo S."/>
            <person name="Nolan M."/>
            <person name="Ohm R."/>
            <person name="Pangilinan J."/>
            <person name="Park H.-J."/>
            <person name="Ramirez L."/>
            <person name="Alfaro M."/>
            <person name="Sun H."/>
            <person name="Tritt A."/>
            <person name="Yoshinaga Y."/>
            <person name="Zwiers L.-H."/>
            <person name="Turgeon B."/>
            <person name="Goodwin S."/>
            <person name="Spatafora J."/>
            <person name="Crous P."/>
            <person name="Grigoriev I."/>
        </authorList>
    </citation>
    <scope>NUCLEOTIDE SEQUENCE</scope>
    <source>
        <strain evidence="10">CBS 269.34</strain>
    </source>
</reference>
<keyword evidence="4" id="KW-0249">Electron transport</keyword>
<keyword evidence="5 7" id="KW-1133">Transmembrane helix</keyword>
<dbReference type="GO" id="GO:0016020">
    <property type="term" value="C:membrane"/>
    <property type="evidence" value="ECO:0007669"/>
    <property type="project" value="UniProtKB-SubCell"/>
</dbReference>
<keyword evidence="6 7" id="KW-0472">Membrane</keyword>
<dbReference type="Gene3D" id="2.60.40.1210">
    <property type="entry name" value="Cellobiose dehydrogenase, cytochrome domain"/>
    <property type="match status" value="1"/>
</dbReference>
<proteinExistence type="predicted"/>
<dbReference type="InterPro" id="IPR015920">
    <property type="entry name" value="Cellobiose_DH-like_cyt"/>
</dbReference>
<feature type="transmembrane region" description="Helical" evidence="7">
    <location>
        <begin position="285"/>
        <end position="304"/>
    </location>
</feature>
<dbReference type="PANTHER" id="PTHR47797:SF3">
    <property type="entry name" value="CYTOCHROME B561 DOMAIN-CONTAINING PROTEIN"/>
    <property type="match status" value="1"/>
</dbReference>
<dbReference type="CDD" id="cd08760">
    <property type="entry name" value="Cyt_b561_FRRS1_like"/>
    <property type="match status" value="1"/>
</dbReference>
<name>A0A6A6QQ47_9PEZI</name>
<evidence type="ECO:0000256" key="6">
    <source>
        <dbReference type="ARBA" id="ARBA00023136"/>
    </source>
</evidence>
<evidence type="ECO:0000256" key="4">
    <source>
        <dbReference type="ARBA" id="ARBA00022982"/>
    </source>
</evidence>
<dbReference type="InterPro" id="IPR006593">
    <property type="entry name" value="Cyt_b561/ferric_Rdtase_TM"/>
</dbReference>
<evidence type="ECO:0000313" key="11">
    <source>
        <dbReference type="Proteomes" id="UP000799750"/>
    </source>
</evidence>
<dbReference type="Proteomes" id="UP000799750">
    <property type="component" value="Unassembled WGS sequence"/>
</dbReference>
<feature type="domain" description="Cytochrome b561" evidence="9">
    <location>
        <begin position="250"/>
        <end position="371"/>
    </location>
</feature>
<sequence length="456" mass="49000">MLSAGRSTALVALVYFVSSLLTFTTAARAPRINAIVAREDNAASSAFVYGVDGGNISFAITAVKSNGDIWFHMAAPSKYSYIAFGTGTQMDGSTMLLAYASSDGKGATLSPRTSGDHVEPEYSSKIKCSLVTDGFENGVINKTLLVNGHCTNFTAAQSGQKGDSKLNFDSTQQSFIFGLGPTTHTLHSNDLHAGIRRHTEYGTFEMDMTKASVQDDDRVTVPTGAAVWTNSNTGKAEDVTTGDMDYIIPIHAAAMCGAFVLLYPSGVLLLRVLEKVLWHAWMQGLATIVAILGVGLGIKLSLTYNHSKSFNSAHQLLGLVVVLACIVQFALGYLHHRAYKRTQRPTPLGRIHRFAGPAILLIGIANGFLGFDFSDAAKHNLMYGIVVAVVLVATVGLLVWARMRNRRRAKKATSQEFGLPGYEGMRGEVGDDSSGYDASRYGSNVHLGAMQPRPMM</sequence>
<dbReference type="SMART" id="SM00665">
    <property type="entry name" value="B561"/>
    <property type="match status" value="1"/>
</dbReference>
<evidence type="ECO:0000259" key="9">
    <source>
        <dbReference type="SMART" id="SM00665"/>
    </source>
</evidence>
<evidence type="ECO:0000256" key="3">
    <source>
        <dbReference type="ARBA" id="ARBA00022692"/>
    </source>
</evidence>
<gene>
    <name evidence="10" type="ORF">BU16DRAFT_583116</name>
</gene>
<feature type="transmembrane region" description="Helical" evidence="7">
    <location>
        <begin position="354"/>
        <end position="371"/>
    </location>
</feature>
<organism evidence="10 11">
    <name type="scientific">Lophium mytilinum</name>
    <dbReference type="NCBI Taxonomy" id="390894"/>
    <lineage>
        <taxon>Eukaryota</taxon>
        <taxon>Fungi</taxon>
        <taxon>Dikarya</taxon>
        <taxon>Ascomycota</taxon>
        <taxon>Pezizomycotina</taxon>
        <taxon>Dothideomycetes</taxon>
        <taxon>Pleosporomycetidae</taxon>
        <taxon>Mytilinidiales</taxon>
        <taxon>Mytilinidiaceae</taxon>
        <taxon>Lophium</taxon>
    </lineage>
</organism>
<accession>A0A6A6QQ47</accession>
<feature type="transmembrane region" description="Helical" evidence="7">
    <location>
        <begin position="383"/>
        <end position="401"/>
    </location>
</feature>
<evidence type="ECO:0000256" key="1">
    <source>
        <dbReference type="ARBA" id="ARBA00004370"/>
    </source>
</evidence>
<feature type="transmembrane region" description="Helical" evidence="7">
    <location>
        <begin position="316"/>
        <end position="334"/>
    </location>
</feature>
<evidence type="ECO:0000256" key="2">
    <source>
        <dbReference type="ARBA" id="ARBA00022448"/>
    </source>
</evidence>
<dbReference type="Pfam" id="PF03188">
    <property type="entry name" value="Cytochrom_B561"/>
    <property type="match status" value="1"/>
</dbReference>
<keyword evidence="11" id="KW-1185">Reference proteome</keyword>
<dbReference type="OrthoDB" id="19261at2759"/>
<feature type="transmembrane region" description="Helical" evidence="7">
    <location>
        <begin position="250"/>
        <end position="273"/>
    </location>
</feature>
<dbReference type="EMBL" id="MU004191">
    <property type="protein sequence ID" value="KAF2494150.1"/>
    <property type="molecule type" value="Genomic_DNA"/>
</dbReference>
<dbReference type="CDD" id="cd09630">
    <property type="entry name" value="CDH_like_cytochrome"/>
    <property type="match status" value="1"/>
</dbReference>
<dbReference type="Pfam" id="PF16010">
    <property type="entry name" value="CDH-cyt"/>
    <property type="match status" value="1"/>
</dbReference>
<dbReference type="Gene3D" id="1.20.120.1770">
    <property type="match status" value="1"/>
</dbReference>
<keyword evidence="8" id="KW-0732">Signal</keyword>
<protein>
    <submittedName>
        <fullName evidence="10">CBD9-like protein</fullName>
    </submittedName>
</protein>
<dbReference type="PANTHER" id="PTHR47797">
    <property type="entry name" value="DEHYDROGENASE, PUTATIVE (AFU_ORTHOLOGUE AFUA_8G05805)-RELATED"/>
    <property type="match status" value="1"/>
</dbReference>